<dbReference type="Proteomes" id="UP000318693">
    <property type="component" value="Unassembled WGS sequence"/>
</dbReference>
<dbReference type="Gene3D" id="3.30.70.100">
    <property type="match status" value="1"/>
</dbReference>
<proteinExistence type="predicted"/>
<name>A0A552WRA5_9MICO</name>
<evidence type="ECO:0000313" key="3">
    <source>
        <dbReference type="Proteomes" id="UP000318693"/>
    </source>
</evidence>
<dbReference type="InterPro" id="IPR011008">
    <property type="entry name" value="Dimeric_a/b-barrel"/>
</dbReference>
<organism evidence="2 3">
    <name type="scientific">Georgenia yuyongxinii</name>
    <dbReference type="NCBI Taxonomy" id="2589797"/>
    <lineage>
        <taxon>Bacteria</taxon>
        <taxon>Bacillati</taxon>
        <taxon>Actinomycetota</taxon>
        <taxon>Actinomycetes</taxon>
        <taxon>Micrococcales</taxon>
        <taxon>Bogoriellaceae</taxon>
        <taxon>Georgenia</taxon>
    </lineage>
</organism>
<protein>
    <submittedName>
        <fullName evidence="2">NIPSNAP family protein</fullName>
    </submittedName>
</protein>
<evidence type="ECO:0000313" key="2">
    <source>
        <dbReference type="EMBL" id="TRW45266.1"/>
    </source>
</evidence>
<sequence length="104" mass="11994">MTYEMRTYVAESGRMPELLTRFEDHTVRLFERHGIRSVAYWTVPDQPDTLVYVVAHSGDPERAWAAFASDPEWLEARARSHEHGPLVSSITSVYLQTTEFSPRP</sequence>
<comment type="caution">
    <text evidence="2">The sequence shown here is derived from an EMBL/GenBank/DDBJ whole genome shotgun (WGS) entry which is preliminary data.</text>
</comment>
<dbReference type="SUPFAM" id="SSF54909">
    <property type="entry name" value="Dimeric alpha+beta barrel"/>
    <property type="match status" value="1"/>
</dbReference>
<accession>A0A552WRA5</accession>
<dbReference type="RefSeq" id="WP_143418451.1">
    <property type="nucleotide sequence ID" value="NZ_VJXR01000026.1"/>
</dbReference>
<dbReference type="EMBL" id="VJXR01000026">
    <property type="protein sequence ID" value="TRW45266.1"/>
    <property type="molecule type" value="Genomic_DNA"/>
</dbReference>
<feature type="domain" description="NIPSNAP" evidence="1">
    <location>
        <begin position="3"/>
        <end position="102"/>
    </location>
</feature>
<dbReference type="InterPro" id="IPR012577">
    <property type="entry name" value="NIPSNAP"/>
</dbReference>
<keyword evidence="3" id="KW-1185">Reference proteome</keyword>
<reference evidence="2 3" key="1">
    <citation type="submission" date="2019-07" db="EMBL/GenBank/DDBJ databases">
        <title>Georgenia wutianyii sp. nov. and Georgenia *** sp. nov. isolated from plateau pika (Ochotona curzoniae) in the Qinghai-Tibet plateau of China.</title>
        <authorList>
            <person name="Tian Z."/>
        </authorList>
    </citation>
    <scope>NUCLEOTIDE SEQUENCE [LARGE SCALE GENOMIC DNA]</scope>
    <source>
        <strain evidence="2 3">Z446</strain>
    </source>
</reference>
<gene>
    <name evidence="2" type="ORF">FJ693_10310</name>
</gene>
<dbReference type="Pfam" id="PF07978">
    <property type="entry name" value="NIPSNAP"/>
    <property type="match status" value="1"/>
</dbReference>
<dbReference type="AlphaFoldDB" id="A0A552WRA5"/>
<evidence type="ECO:0000259" key="1">
    <source>
        <dbReference type="Pfam" id="PF07978"/>
    </source>
</evidence>